<evidence type="ECO:0008006" key="3">
    <source>
        <dbReference type="Google" id="ProtNLM"/>
    </source>
</evidence>
<accession>A0ABR0PC43</accession>
<dbReference type="Proteomes" id="UP001358586">
    <property type="component" value="Chromosome 7"/>
</dbReference>
<dbReference type="PANTHER" id="PTHR31286">
    <property type="entry name" value="GLYCINE-RICH CELL WALL STRUCTURAL PROTEIN 1.8-LIKE"/>
    <property type="match status" value="1"/>
</dbReference>
<dbReference type="InterPro" id="IPR040256">
    <property type="entry name" value="At4g02000-like"/>
</dbReference>
<keyword evidence="2" id="KW-1185">Reference proteome</keyword>
<evidence type="ECO:0000313" key="2">
    <source>
        <dbReference type="Proteomes" id="UP001358586"/>
    </source>
</evidence>
<proteinExistence type="predicted"/>
<comment type="caution">
    <text evidence="1">The sequence shown here is derived from an EMBL/GenBank/DDBJ whole genome shotgun (WGS) entry which is preliminary data.</text>
</comment>
<reference evidence="1 2" key="1">
    <citation type="submission" date="2023-03" db="EMBL/GenBank/DDBJ databases">
        <title>WGS of Gossypium arboreum.</title>
        <authorList>
            <person name="Yu D."/>
        </authorList>
    </citation>
    <scope>NUCLEOTIDE SEQUENCE [LARGE SCALE GENOMIC DNA]</scope>
    <source>
        <tissue evidence="1">Leaf</tissue>
    </source>
</reference>
<gene>
    <name evidence="1" type="ORF">PVK06_023790</name>
</gene>
<dbReference type="PANTHER" id="PTHR31286:SF173">
    <property type="entry name" value="DUF4283 DOMAIN-CONTAINING PROTEIN"/>
    <property type="match status" value="1"/>
</dbReference>
<protein>
    <recommendedName>
        <fullName evidence="3">DUF4283 domain-containing protein</fullName>
    </recommendedName>
</protein>
<sequence>MLSSPSFDIAHGNEDDIFNPDDSSTKKVRFKASKASPNDVIVVDPIFQPSLSWKDMLVGKENFDLNKKNDGLHFADTFALTEQGPCVIFGHYLTVQPWTIDFNPNLPYPNSVLTWIRFPSLPSHSYKKQILMEIGGMTGKVTKLDLNMDSKVRELYARMAVFVNLGRSLIFKILINGNPQRIEYENLPVVCFKCGYYCHNKEACSSVTQIQGGTEKGESSGQVSNKTAAVGKEVFSHWMLVERKSRSGNLEASKKGNNLKGDRNLGSRFHSLADLEAIHSVEETIKESLIALKEKDKGKAPLIGSISGLPRRKKSFINGSKNSIWGFSMEKFHKGQARVV</sequence>
<dbReference type="EMBL" id="JARKNE010000007">
    <property type="protein sequence ID" value="KAK5818844.1"/>
    <property type="molecule type" value="Genomic_DNA"/>
</dbReference>
<name>A0ABR0PC43_GOSAR</name>
<evidence type="ECO:0000313" key="1">
    <source>
        <dbReference type="EMBL" id="KAK5818844.1"/>
    </source>
</evidence>
<organism evidence="1 2">
    <name type="scientific">Gossypium arboreum</name>
    <name type="common">Tree cotton</name>
    <name type="synonym">Gossypium nanking</name>
    <dbReference type="NCBI Taxonomy" id="29729"/>
    <lineage>
        <taxon>Eukaryota</taxon>
        <taxon>Viridiplantae</taxon>
        <taxon>Streptophyta</taxon>
        <taxon>Embryophyta</taxon>
        <taxon>Tracheophyta</taxon>
        <taxon>Spermatophyta</taxon>
        <taxon>Magnoliopsida</taxon>
        <taxon>eudicotyledons</taxon>
        <taxon>Gunneridae</taxon>
        <taxon>Pentapetalae</taxon>
        <taxon>rosids</taxon>
        <taxon>malvids</taxon>
        <taxon>Malvales</taxon>
        <taxon>Malvaceae</taxon>
        <taxon>Malvoideae</taxon>
        <taxon>Gossypium</taxon>
    </lineage>
</organism>